<name>A0A831U1G4_GEOME</name>
<reference evidence="2" key="1">
    <citation type="journal article" date="2020" name="mSystems">
        <title>Genome- and Community-Level Interaction Insights into Carbon Utilization and Element Cycling Functions of Hydrothermarchaeota in Hydrothermal Sediment.</title>
        <authorList>
            <person name="Zhou Z."/>
            <person name="Liu Y."/>
            <person name="Xu W."/>
            <person name="Pan J."/>
            <person name="Luo Z.H."/>
            <person name="Li M."/>
        </authorList>
    </citation>
    <scope>NUCLEOTIDE SEQUENCE [LARGE SCALE GENOMIC DNA]</scope>
    <source>
        <strain evidence="2">SpSt-349</strain>
    </source>
</reference>
<sequence>MITVQRGILVGITFLLLTVWCTPCKAQDTFEGIFRNALYGGLAGGLVGAALLVFTDKPGDHLDYIGYGAASGVLAGTAYGVAKTTRALAELENGKVKLAVPTIVPESVRTGADGEREVVLMAEVLRGRF</sequence>
<dbReference type="AlphaFoldDB" id="A0A831U1G4"/>
<protein>
    <submittedName>
        <fullName evidence="2">Uncharacterized protein</fullName>
    </submittedName>
</protein>
<gene>
    <name evidence="2" type="ORF">ENQ87_08210</name>
</gene>
<evidence type="ECO:0000313" key="2">
    <source>
        <dbReference type="EMBL" id="HEN42344.1"/>
    </source>
</evidence>
<keyword evidence="1" id="KW-0472">Membrane</keyword>
<feature type="transmembrane region" description="Helical" evidence="1">
    <location>
        <begin position="36"/>
        <end position="54"/>
    </location>
</feature>
<keyword evidence="1" id="KW-1133">Transmembrane helix</keyword>
<organism evidence="2">
    <name type="scientific">Geobacter metallireducens</name>
    <dbReference type="NCBI Taxonomy" id="28232"/>
    <lineage>
        <taxon>Bacteria</taxon>
        <taxon>Pseudomonadati</taxon>
        <taxon>Thermodesulfobacteriota</taxon>
        <taxon>Desulfuromonadia</taxon>
        <taxon>Geobacterales</taxon>
        <taxon>Geobacteraceae</taxon>
        <taxon>Geobacter</taxon>
    </lineage>
</organism>
<proteinExistence type="predicted"/>
<accession>A0A831U1G4</accession>
<dbReference type="EMBL" id="DSOV01000038">
    <property type="protein sequence ID" value="HEN42344.1"/>
    <property type="molecule type" value="Genomic_DNA"/>
</dbReference>
<evidence type="ECO:0000256" key="1">
    <source>
        <dbReference type="SAM" id="Phobius"/>
    </source>
</evidence>
<keyword evidence="1" id="KW-0812">Transmembrane</keyword>
<comment type="caution">
    <text evidence="2">The sequence shown here is derived from an EMBL/GenBank/DDBJ whole genome shotgun (WGS) entry which is preliminary data.</text>
</comment>